<keyword evidence="3" id="KW-1185">Reference proteome</keyword>
<evidence type="ECO:0000313" key="3">
    <source>
        <dbReference type="Proteomes" id="UP001634394"/>
    </source>
</evidence>
<gene>
    <name evidence="2" type="ORF">ACJMK2_026877</name>
</gene>
<comment type="caution">
    <text evidence="2">The sequence shown here is derived from an EMBL/GenBank/DDBJ whole genome shotgun (WGS) entry which is preliminary data.</text>
</comment>
<sequence length="368" mass="41853">METNVIQDTQDSDSDIPCASQLERCILAEIRDKYGKLDKQLFKRELSNNLDITSLRHIRSSLHDIGRLSHTGYPSGRLVERTSRSDSDSAPVKEKIADDIYTIFHFLEGDGNTSEVKACMSRYGKRRPSRIDSVSCLKNLQETSQAIDQSNDIDQSRGNTSIEDYGNNSQPERVESSIPILQYETFIDLKQFVKDELNAISANITEELKRMRKDNVRLGEIIQSKDDTIKRLESCIDKSRESELRLESDLHVMADVIKNQAMTIEKLQAVNDRQIETVSAQMRGIQLQLTNFLQLSCSYANITRSLCPTASASGTPNTVLNTCVFDSQHIESKKRILSDQQEYRRNTNVEVSKVPISRIAHMIWCNLK</sequence>
<reference evidence="2 3" key="1">
    <citation type="submission" date="2024-11" db="EMBL/GenBank/DDBJ databases">
        <title>Chromosome-level genome assembly of the freshwater bivalve Anodonta woodiana.</title>
        <authorList>
            <person name="Chen X."/>
        </authorList>
    </citation>
    <scope>NUCLEOTIDE SEQUENCE [LARGE SCALE GENOMIC DNA]</scope>
    <source>
        <strain evidence="2">MN2024</strain>
        <tissue evidence="2">Gills</tissue>
    </source>
</reference>
<protein>
    <submittedName>
        <fullName evidence="2">Uncharacterized protein</fullName>
    </submittedName>
</protein>
<organism evidence="2 3">
    <name type="scientific">Sinanodonta woodiana</name>
    <name type="common">Chinese pond mussel</name>
    <name type="synonym">Anodonta woodiana</name>
    <dbReference type="NCBI Taxonomy" id="1069815"/>
    <lineage>
        <taxon>Eukaryota</taxon>
        <taxon>Metazoa</taxon>
        <taxon>Spiralia</taxon>
        <taxon>Lophotrochozoa</taxon>
        <taxon>Mollusca</taxon>
        <taxon>Bivalvia</taxon>
        <taxon>Autobranchia</taxon>
        <taxon>Heteroconchia</taxon>
        <taxon>Palaeoheterodonta</taxon>
        <taxon>Unionida</taxon>
        <taxon>Unionoidea</taxon>
        <taxon>Unionidae</taxon>
        <taxon>Unioninae</taxon>
        <taxon>Sinanodonta</taxon>
    </lineage>
</organism>
<name>A0ABD3XML2_SINWO</name>
<evidence type="ECO:0000313" key="2">
    <source>
        <dbReference type="EMBL" id="KAL3886920.1"/>
    </source>
</evidence>
<dbReference type="AlphaFoldDB" id="A0ABD3XML2"/>
<feature type="region of interest" description="Disordered" evidence="1">
    <location>
        <begin position="145"/>
        <end position="171"/>
    </location>
</feature>
<dbReference type="EMBL" id="JBJQND010000002">
    <property type="protein sequence ID" value="KAL3886920.1"/>
    <property type="molecule type" value="Genomic_DNA"/>
</dbReference>
<accession>A0ABD3XML2</accession>
<evidence type="ECO:0000256" key="1">
    <source>
        <dbReference type="SAM" id="MobiDB-lite"/>
    </source>
</evidence>
<dbReference type="Proteomes" id="UP001634394">
    <property type="component" value="Unassembled WGS sequence"/>
</dbReference>
<proteinExistence type="predicted"/>